<evidence type="ECO:0000256" key="2">
    <source>
        <dbReference type="ARBA" id="ARBA00010400"/>
    </source>
</evidence>
<dbReference type="Proteomes" id="UP000694044">
    <property type="component" value="Unassembled WGS sequence"/>
</dbReference>
<gene>
    <name evidence="7" type="primary">MYH9_2</name>
    <name evidence="7" type="ORF">PHYPSEUDO_012311</name>
</gene>
<organism evidence="7 8">
    <name type="scientific">Phytophthora pseudosyringae</name>
    <dbReference type="NCBI Taxonomy" id="221518"/>
    <lineage>
        <taxon>Eukaryota</taxon>
        <taxon>Sar</taxon>
        <taxon>Stramenopiles</taxon>
        <taxon>Oomycota</taxon>
        <taxon>Peronosporomycetes</taxon>
        <taxon>Peronosporales</taxon>
        <taxon>Peronosporaceae</taxon>
        <taxon>Phytophthora</taxon>
    </lineage>
</organism>
<feature type="chain" id="PRO_5035962952" description="RxLR effector protein" evidence="5">
    <location>
        <begin position="24"/>
        <end position="131"/>
    </location>
</feature>
<comment type="subcellular location">
    <subcellularLocation>
        <location evidence="1 5">Secreted</location>
    </subcellularLocation>
</comment>
<keyword evidence="8" id="KW-1185">Reference proteome</keyword>
<evidence type="ECO:0000256" key="4">
    <source>
        <dbReference type="ARBA" id="ARBA00022729"/>
    </source>
</evidence>
<dbReference type="InterPro" id="IPR031825">
    <property type="entry name" value="RXLR"/>
</dbReference>
<dbReference type="AlphaFoldDB" id="A0A8T1W558"/>
<comment type="similarity">
    <text evidence="2 5">Belongs to the RxLR effector family.</text>
</comment>
<evidence type="ECO:0000256" key="6">
    <source>
        <dbReference type="SAM" id="MobiDB-lite"/>
    </source>
</evidence>
<accession>A0A8T1W558</accession>
<name>A0A8T1W558_9STRA</name>
<comment type="caution">
    <text evidence="7">The sequence shown here is derived from an EMBL/GenBank/DDBJ whole genome shotgun (WGS) entry which is preliminary data.</text>
</comment>
<dbReference type="EMBL" id="JAGDFM010000059">
    <property type="protein sequence ID" value="KAG7388525.1"/>
    <property type="molecule type" value="Genomic_DNA"/>
</dbReference>
<dbReference type="GO" id="GO:0005576">
    <property type="term" value="C:extracellular region"/>
    <property type="evidence" value="ECO:0007669"/>
    <property type="project" value="UniProtKB-SubCell"/>
</dbReference>
<feature type="signal peptide" evidence="5">
    <location>
        <begin position="1"/>
        <end position="23"/>
    </location>
</feature>
<dbReference type="OrthoDB" id="119021at2759"/>
<evidence type="ECO:0000256" key="5">
    <source>
        <dbReference type="RuleBase" id="RU367124"/>
    </source>
</evidence>
<keyword evidence="4 5" id="KW-0732">Signal</keyword>
<reference evidence="7" key="1">
    <citation type="submission" date="2021-02" db="EMBL/GenBank/DDBJ databases">
        <authorList>
            <person name="Palmer J.M."/>
        </authorList>
    </citation>
    <scope>NUCLEOTIDE SEQUENCE</scope>
    <source>
        <strain evidence="7">SCRP734</strain>
    </source>
</reference>
<evidence type="ECO:0000256" key="1">
    <source>
        <dbReference type="ARBA" id="ARBA00004613"/>
    </source>
</evidence>
<keyword evidence="3 5" id="KW-0964">Secreted</keyword>
<dbReference type="Pfam" id="PF16810">
    <property type="entry name" value="RXLR"/>
    <property type="match status" value="1"/>
</dbReference>
<protein>
    <recommendedName>
        <fullName evidence="5">RxLR effector protein</fullName>
    </recommendedName>
</protein>
<evidence type="ECO:0000313" key="7">
    <source>
        <dbReference type="EMBL" id="KAG7388525.1"/>
    </source>
</evidence>
<feature type="region of interest" description="Disordered" evidence="6">
    <location>
        <begin position="46"/>
        <end position="71"/>
    </location>
</feature>
<feature type="compositionally biased region" description="Basic and acidic residues" evidence="6">
    <location>
        <begin position="47"/>
        <end position="57"/>
    </location>
</feature>
<comment type="function">
    <text evidence="5">Effector that suppresses plant defense responses during pathogen infection.</text>
</comment>
<evidence type="ECO:0000256" key="3">
    <source>
        <dbReference type="ARBA" id="ARBA00022525"/>
    </source>
</evidence>
<evidence type="ECO:0000313" key="8">
    <source>
        <dbReference type="Proteomes" id="UP000694044"/>
    </source>
</evidence>
<sequence length="131" mass="14326">MPTSYVVLVAVATIFASIGSVSAATELDQSQLAKVTSTTLTQPIEANSDRFLRRRQSEEEEDPADEERGAEGLAAKLEGLLSTITKVNGMSQVKAAMHVQQMRLPWNQRDAIHSFLLLSKADRKAVAMLIK</sequence>
<proteinExistence type="inferred from homology"/>
<comment type="domain">
    <text evidence="5">The RxLR-dEER motif acts to carry the protein into the host cell cytoplasm through binding to cell surface phosphatidylinositol-3-phosphate.</text>
</comment>